<feature type="region of interest" description="Disordered" evidence="1">
    <location>
        <begin position="1"/>
        <end position="25"/>
    </location>
</feature>
<reference evidence="2" key="1">
    <citation type="submission" date="2016-10" db="EMBL/GenBank/DDBJ databases">
        <authorList>
            <person name="Benchimol M."/>
            <person name="Almeida L.G."/>
            <person name="Vasconcelos A.T."/>
            <person name="Perreira-Neves A."/>
            <person name="Rosa I.A."/>
            <person name="Tasca T."/>
            <person name="Bogo M.R."/>
            <person name="de Souza W."/>
        </authorList>
    </citation>
    <scope>NUCLEOTIDE SEQUENCE [LARGE SCALE GENOMIC DNA]</scope>
    <source>
        <strain evidence="2">K</strain>
    </source>
</reference>
<dbReference type="VEuPathDB" id="TrichDB:TRFO_10493"/>
<name>A0A1J4J8W8_9EUKA</name>
<dbReference type="Proteomes" id="UP000179807">
    <property type="component" value="Unassembled WGS sequence"/>
</dbReference>
<evidence type="ECO:0000313" key="2">
    <source>
        <dbReference type="EMBL" id="OHS95584.1"/>
    </source>
</evidence>
<accession>A0A1J4J8W8</accession>
<organism evidence="2 3">
    <name type="scientific">Tritrichomonas foetus</name>
    <dbReference type="NCBI Taxonomy" id="1144522"/>
    <lineage>
        <taxon>Eukaryota</taxon>
        <taxon>Metamonada</taxon>
        <taxon>Parabasalia</taxon>
        <taxon>Tritrichomonadida</taxon>
        <taxon>Tritrichomonadidae</taxon>
        <taxon>Tritrichomonas</taxon>
    </lineage>
</organism>
<dbReference type="EMBL" id="MLAK01001237">
    <property type="protein sequence ID" value="OHS95584.1"/>
    <property type="molecule type" value="Genomic_DNA"/>
</dbReference>
<dbReference type="AlphaFoldDB" id="A0A1J4J8W8"/>
<comment type="caution">
    <text evidence="2">The sequence shown here is derived from an EMBL/GenBank/DDBJ whole genome shotgun (WGS) entry which is preliminary data.</text>
</comment>
<feature type="compositionally biased region" description="Polar residues" evidence="1">
    <location>
        <begin position="15"/>
        <end position="25"/>
    </location>
</feature>
<keyword evidence="3" id="KW-1185">Reference proteome</keyword>
<evidence type="ECO:0000313" key="3">
    <source>
        <dbReference type="Proteomes" id="UP000179807"/>
    </source>
</evidence>
<gene>
    <name evidence="2" type="ORF">TRFO_10493</name>
</gene>
<feature type="compositionally biased region" description="Acidic residues" evidence="1">
    <location>
        <begin position="183"/>
        <end position="201"/>
    </location>
</feature>
<sequence length="201" mass="23277">MKPAARRMPATPTPQNKTARSSQKAQIQKMKQRIAELSADLKNDQLFYRTYGLSFFSQINLDVPPSQEEADRLTKQQTTHVVCPICAQTRIPGIWKQFYRGLRKQKVQENKNAFMIQNVWKRANGKTESFTPPDLNLFFKLSLEDYQNAELTALNEMADEILHDSVDLVIGNIIVNDNKDSYSEDDNFREEEEEEEEEAED</sequence>
<dbReference type="GeneID" id="94830195"/>
<proteinExistence type="predicted"/>
<protein>
    <submittedName>
        <fullName evidence="2">Uncharacterized protein</fullName>
    </submittedName>
</protein>
<feature type="region of interest" description="Disordered" evidence="1">
    <location>
        <begin position="179"/>
        <end position="201"/>
    </location>
</feature>
<evidence type="ECO:0000256" key="1">
    <source>
        <dbReference type="SAM" id="MobiDB-lite"/>
    </source>
</evidence>
<dbReference type="RefSeq" id="XP_068348721.1">
    <property type="nucleotide sequence ID" value="XM_068495491.1"/>
</dbReference>